<dbReference type="PANTHER" id="PTHR12592:SF0">
    <property type="entry name" value="ATP-DEPENDENT (S)-NAD(P)H-HYDRATE DEHYDRATASE"/>
    <property type="match status" value="1"/>
</dbReference>
<comment type="catalytic activity">
    <reaction evidence="2 18 19">
        <text>(6R)-NADPHX = (6S)-NADPHX</text>
        <dbReference type="Rhea" id="RHEA:32227"/>
        <dbReference type="ChEBI" id="CHEBI:64076"/>
        <dbReference type="ChEBI" id="CHEBI:64077"/>
        <dbReference type="EC" id="5.1.99.6"/>
    </reaction>
</comment>
<evidence type="ECO:0000259" key="20">
    <source>
        <dbReference type="PROSITE" id="PS51383"/>
    </source>
</evidence>
<evidence type="ECO:0000256" key="11">
    <source>
        <dbReference type="ARBA" id="ARBA00023235"/>
    </source>
</evidence>
<comment type="similarity">
    <text evidence="4 19">In the C-terminal section; belongs to the NnrD/CARKD family.</text>
</comment>
<dbReference type="GO" id="GO:0046872">
    <property type="term" value="F:metal ion binding"/>
    <property type="evidence" value="ECO:0007669"/>
    <property type="project" value="UniProtKB-UniRule"/>
</dbReference>
<dbReference type="GO" id="GO:0052855">
    <property type="term" value="F:ADP-dependent NAD(P)H-hydrate dehydratase activity"/>
    <property type="evidence" value="ECO:0007669"/>
    <property type="project" value="UniProtKB-UniRule"/>
</dbReference>
<reference evidence="22" key="1">
    <citation type="submission" date="2020-10" db="EMBL/GenBank/DDBJ databases">
        <authorList>
            <person name="Gilroy R."/>
        </authorList>
    </citation>
    <scope>NUCLEOTIDE SEQUENCE</scope>
    <source>
        <strain evidence="22">B3-1481</strain>
    </source>
</reference>
<dbReference type="NCBIfam" id="TIGR00197">
    <property type="entry name" value="yjeF_nterm"/>
    <property type="match status" value="1"/>
</dbReference>
<comment type="similarity">
    <text evidence="17">Belongs to the NnrD/CARKD family.</text>
</comment>
<evidence type="ECO:0000256" key="7">
    <source>
        <dbReference type="ARBA" id="ARBA00022840"/>
    </source>
</evidence>
<comment type="caution">
    <text evidence="22">The sequence shown here is derived from an EMBL/GenBank/DDBJ whole genome shotgun (WGS) entry which is preliminary data.</text>
</comment>
<accession>A0A9D9IW16</accession>
<keyword evidence="8 17" id="KW-0521">NADP</keyword>
<dbReference type="Gene3D" id="3.40.1190.20">
    <property type="match status" value="1"/>
</dbReference>
<comment type="caution">
    <text evidence="18">Lacks conserved residue(s) required for the propagation of feature annotation.</text>
</comment>
<feature type="binding site" evidence="17">
    <location>
        <position position="350"/>
    </location>
    <ligand>
        <name>(6S)-NADPHX</name>
        <dbReference type="ChEBI" id="CHEBI:64076"/>
    </ligand>
</feature>
<feature type="binding site" evidence="17">
    <location>
        <position position="487"/>
    </location>
    <ligand>
        <name>(6S)-NADPHX</name>
        <dbReference type="ChEBI" id="CHEBI:64076"/>
    </ligand>
</feature>
<comment type="catalytic activity">
    <reaction evidence="16 17 19">
        <text>(6S)-NADPHX + ADP = AMP + phosphate + NADPH + H(+)</text>
        <dbReference type="Rhea" id="RHEA:32235"/>
        <dbReference type="ChEBI" id="CHEBI:15378"/>
        <dbReference type="ChEBI" id="CHEBI:43474"/>
        <dbReference type="ChEBI" id="CHEBI:57783"/>
        <dbReference type="ChEBI" id="CHEBI:64076"/>
        <dbReference type="ChEBI" id="CHEBI:456215"/>
        <dbReference type="ChEBI" id="CHEBI:456216"/>
        <dbReference type="EC" id="4.2.1.136"/>
    </reaction>
</comment>
<feature type="binding site" evidence="18">
    <location>
        <position position="181"/>
    </location>
    <ligand>
        <name>(6S)-NADPHX</name>
        <dbReference type="ChEBI" id="CHEBI:64076"/>
    </ligand>
</feature>
<dbReference type="Pfam" id="PF03853">
    <property type="entry name" value="YjeF_N"/>
    <property type="match status" value="1"/>
</dbReference>
<dbReference type="EC" id="5.1.99.6" evidence="19"/>
<keyword evidence="12 17" id="KW-0456">Lyase</keyword>
<evidence type="ECO:0000256" key="8">
    <source>
        <dbReference type="ARBA" id="ARBA00022857"/>
    </source>
</evidence>
<dbReference type="GO" id="GO:0052856">
    <property type="term" value="F:NAD(P)HX epimerase activity"/>
    <property type="evidence" value="ECO:0007669"/>
    <property type="project" value="UniProtKB-UniRule"/>
</dbReference>
<dbReference type="SUPFAM" id="SSF53613">
    <property type="entry name" value="Ribokinase-like"/>
    <property type="match status" value="1"/>
</dbReference>
<dbReference type="Proteomes" id="UP000823769">
    <property type="component" value="Unassembled WGS sequence"/>
</dbReference>
<dbReference type="InterPro" id="IPR017953">
    <property type="entry name" value="Carbohydrate_kinase_pred_CS"/>
</dbReference>
<evidence type="ECO:0000313" key="22">
    <source>
        <dbReference type="EMBL" id="MBO8479682.1"/>
    </source>
</evidence>
<dbReference type="GO" id="GO:0046496">
    <property type="term" value="P:nicotinamide nucleotide metabolic process"/>
    <property type="evidence" value="ECO:0007669"/>
    <property type="project" value="UniProtKB-UniRule"/>
</dbReference>
<keyword evidence="10 17" id="KW-0520">NAD</keyword>
<evidence type="ECO:0000256" key="17">
    <source>
        <dbReference type="HAMAP-Rule" id="MF_01965"/>
    </source>
</evidence>
<evidence type="ECO:0000256" key="12">
    <source>
        <dbReference type="ARBA" id="ARBA00023239"/>
    </source>
</evidence>
<evidence type="ECO:0000256" key="3">
    <source>
        <dbReference type="ARBA" id="ARBA00006001"/>
    </source>
</evidence>
<evidence type="ECO:0000256" key="9">
    <source>
        <dbReference type="ARBA" id="ARBA00022958"/>
    </source>
</evidence>
<dbReference type="PIRSF" id="PIRSF017184">
    <property type="entry name" value="Nnr"/>
    <property type="match status" value="1"/>
</dbReference>
<comment type="function">
    <text evidence="14 19">Bifunctional enzyme that catalyzes the epimerization of the S- and R-forms of NAD(P)HX and the dehydration of the S-form of NAD(P)HX at the expense of ADP, which is converted to AMP. This allows the repair of both epimers of NAD(P)HX, a damaged form of NAD(P)H that is a result of enzymatic or heat-dependent hydration.</text>
</comment>
<protein>
    <recommendedName>
        <fullName evidence="19">Bifunctional NAD(P)H-hydrate repair enzyme</fullName>
    </recommendedName>
    <alternativeName>
        <fullName evidence="19">Nicotinamide nucleotide repair protein</fullName>
    </alternativeName>
    <domain>
        <recommendedName>
            <fullName evidence="19">ADP-dependent (S)-NAD(P)H-hydrate dehydratase</fullName>
            <ecNumber evidence="19">4.2.1.136</ecNumber>
        </recommendedName>
        <alternativeName>
            <fullName evidence="19">ADP-dependent NAD(P)HX dehydratase</fullName>
        </alternativeName>
    </domain>
    <domain>
        <recommendedName>
            <fullName evidence="19">NAD(P)H-hydrate epimerase</fullName>
            <ecNumber evidence="19">5.1.99.6</ecNumber>
        </recommendedName>
    </domain>
</protein>
<feature type="domain" description="YjeF C-terminal" evidence="20">
    <location>
        <begin position="252"/>
        <end position="541"/>
    </location>
</feature>
<dbReference type="Pfam" id="PF01256">
    <property type="entry name" value="Carb_kinase"/>
    <property type="match status" value="1"/>
</dbReference>
<comment type="cofactor">
    <cofactor evidence="17">
        <name>Mg(2+)</name>
        <dbReference type="ChEBI" id="CHEBI:18420"/>
    </cofactor>
</comment>
<comment type="cofactor">
    <cofactor evidence="18 19">
        <name>K(+)</name>
        <dbReference type="ChEBI" id="CHEBI:29103"/>
    </cofactor>
    <text evidence="18 19">Binds 1 potassium ion per subunit.</text>
</comment>
<dbReference type="InterPro" id="IPR030677">
    <property type="entry name" value="Nnr"/>
</dbReference>
<evidence type="ECO:0000256" key="19">
    <source>
        <dbReference type="PIRNR" id="PIRNR017184"/>
    </source>
</evidence>
<dbReference type="PANTHER" id="PTHR12592">
    <property type="entry name" value="ATP-DEPENDENT (S)-NAD(P)H-HYDRATE DEHYDRATASE FAMILY MEMBER"/>
    <property type="match status" value="1"/>
</dbReference>
<evidence type="ECO:0000256" key="14">
    <source>
        <dbReference type="ARBA" id="ARBA00025153"/>
    </source>
</evidence>
<dbReference type="EMBL" id="JADILW010000016">
    <property type="protein sequence ID" value="MBO8479682.1"/>
    <property type="molecule type" value="Genomic_DNA"/>
</dbReference>
<feature type="binding site" evidence="17">
    <location>
        <position position="486"/>
    </location>
    <ligand>
        <name>AMP</name>
        <dbReference type="ChEBI" id="CHEBI:456215"/>
    </ligand>
</feature>
<proteinExistence type="inferred from homology"/>
<keyword evidence="11 18" id="KW-0413">Isomerase</keyword>
<dbReference type="PROSITE" id="PS01050">
    <property type="entry name" value="YJEF_C_2"/>
    <property type="match status" value="1"/>
</dbReference>
<comment type="similarity">
    <text evidence="18">Belongs to the NnrE/AIBP family.</text>
</comment>
<feature type="binding site" evidence="18">
    <location>
        <begin position="149"/>
        <end position="155"/>
    </location>
    <ligand>
        <name>(6S)-NADPHX</name>
        <dbReference type="ChEBI" id="CHEBI:64076"/>
    </ligand>
</feature>
<keyword evidence="13" id="KW-0511">Multifunctional enzyme</keyword>
<evidence type="ECO:0000256" key="5">
    <source>
        <dbReference type="ARBA" id="ARBA00022723"/>
    </source>
</evidence>
<dbReference type="CDD" id="cd01171">
    <property type="entry name" value="YXKO-related"/>
    <property type="match status" value="1"/>
</dbReference>
<dbReference type="Gene3D" id="3.40.50.10260">
    <property type="entry name" value="YjeF N-terminal domain"/>
    <property type="match status" value="1"/>
</dbReference>
<comment type="similarity">
    <text evidence="3 19">In the N-terminal section; belongs to the NnrE/AIBP family.</text>
</comment>
<sequence length="541" mass="56685">MKILTGKDIREADLYTIEHEPVAGIELMERAALALEAEIAAAAETTEGQKTAAEAPEYLIIAGKGNNGGDGLAVARLLRGRFGDTRSISVILLAAPDQLSPDCRLNMDLLPAGISIFGFAGGHITADGSEFPPEQLFRRNTVVIDAILGTGVTGAVRGAALQAIRLVNEHSRRCRMVISIDMPSGLPTEPCNREEAAGADVIAADLTLTIEFPKLSLLLPKTGRYAGRLRTVHIGLDRRFMDSRESAYAAVDTAYVPTLLQPRGEFDHKGTHGHALVIAGSAEYLGAAILCTGAALRSGCGLVSVHIPAAGRSAMLISHPAAIISADEAPVFSSHPADLGKYSAVAVGPGIGRSEAAAAALEKLLACLPQHPRIRTTVLDADALNIISERPEMLAMIPEGSVLTPHVGELSRLLRAAGSRGLLEDVAPAGVPWRDDLHKVALVRQFCARLKSVIVLKGAHTMVCSPDGRCFFNMSGNPGMAKGGSGDVLTGLVAGLAARGYDSLSAAILGVWFHGLAGDAAASLRGMEAMNAEDILENIRI</sequence>
<comment type="subunit">
    <text evidence="17">Homotetramer.</text>
</comment>
<dbReference type="EC" id="4.2.1.136" evidence="19"/>
<evidence type="ECO:0000256" key="1">
    <source>
        <dbReference type="ARBA" id="ARBA00000013"/>
    </source>
</evidence>
<evidence type="ECO:0000256" key="6">
    <source>
        <dbReference type="ARBA" id="ARBA00022741"/>
    </source>
</evidence>
<feature type="binding site" evidence="18">
    <location>
        <begin position="66"/>
        <end position="70"/>
    </location>
    <ligand>
        <name>(6S)-NADPHX</name>
        <dbReference type="ChEBI" id="CHEBI:64076"/>
    </ligand>
</feature>
<dbReference type="NCBIfam" id="TIGR00196">
    <property type="entry name" value="yjeF_cterm"/>
    <property type="match status" value="1"/>
</dbReference>
<dbReference type="PROSITE" id="PS51383">
    <property type="entry name" value="YJEF_C_3"/>
    <property type="match status" value="1"/>
</dbReference>
<comment type="catalytic activity">
    <reaction evidence="1 18 19">
        <text>(6R)-NADHX = (6S)-NADHX</text>
        <dbReference type="Rhea" id="RHEA:32215"/>
        <dbReference type="ChEBI" id="CHEBI:64074"/>
        <dbReference type="ChEBI" id="CHEBI:64075"/>
        <dbReference type="EC" id="5.1.99.6"/>
    </reaction>
</comment>
<dbReference type="SUPFAM" id="SSF64153">
    <property type="entry name" value="YjeF N-terminal domain-like"/>
    <property type="match status" value="1"/>
</dbReference>
<organism evidence="22 23">
    <name type="scientific">Candidatus Cryptobacteroides avistercoris</name>
    <dbReference type="NCBI Taxonomy" id="2840758"/>
    <lineage>
        <taxon>Bacteria</taxon>
        <taxon>Pseudomonadati</taxon>
        <taxon>Bacteroidota</taxon>
        <taxon>Bacteroidia</taxon>
        <taxon>Bacteroidales</taxon>
        <taxon>Candidatus Cryptobacteroides</taxon>
    </lineage>
</organism>
<dbReference type="InterPro" id="IPR004443">
    <property type="entry name" value="YjeF_N_dom"/>
</dbReference>
<keyword evidence="7 17" id="KW-0067">ATP-binding</keyword>
<evidence type="ECO:0000256" key="16">
    <source>
        <dbReference type="ARBA" id="ARBA00049209"/>
    </source>
</evidence>
<evidence type="ECO:0000259" key="21">
    <source>
        <dbReference type="PROSITE" id="PS51385"/>
    </source>
</evidence>
<comment type="function">
    <text evidence="17">Catalyzes the dehydration of the S-form of NAD(P)HX at the expense of ADP, which is converted to AMP. Together with NAD(P)HX epimerase, which catalyzes the epimerization of the S- and R-forms, the enzyme allows the repair of both epimers of NAD(P)HX, a damaged form of NAD(P)H that is a result of enzymatic or heat-dependent hydration.</text>
</comment>
<feature type="binding site" evidence="18">
    <location>
        <position position="184"/>
    </location>
    <ligand>
        <name>K(+)</name>
        <dbReference type="ChEBI" id="CHEBI:29103"/>
    </ligand>
</feature>
<gene>
    <name evidence="17" type="primary">nnrD</name>
    <name evidence="18" type="synonym">nnrE</name>
    <name evidence="22" type="ORF">IAB76_01020</name>
</gene>
<evidence type="ECO:0000256" key="4">
    <source>
        <dbReference type="ARBA" id="ARBA00009524"/>
    </source>
</evidence>
<dbReference type="InterPro" id="IPR000631">
    <property type="entry name" value="CARKD"/>
</dbReference>
<name>A0A9D9IW16_9BACT</name>
<evidence type="ECO:0000313" key="23">
    <source>
        <dbReference type="Proteomes" id="UP000823769"/>
    </source>
</evidence>
<feature type="binding site" evidence="18">
    <location>
        <position position="145"/>
    </location>
    <ligand>
        <name>K(+)</name>
        <dbReference type="ChEBI" id="CHEBI:29103"/>
    </ligand>
</feature>
<dbReference type="PROSITE" id="PS51385">
    <property type="entry name" value="YJEF_N"/>
    <property type="match status" value="1"/>
</dbReference>
<feature type="domain" description="YjeF N-terminal" evidence="21">
    <location>
        <begin position="9"/>
        <end position="242"/>
    </location>
</feature>
<feature type="binding site" evidence="17">
    <location>
        <position position="287"/>
    </location>
    <ligand>
        <name>(6S)-NADPHX</name>
        <dbReference type="ChEBI" id="CHEBI:64076"/>
    </ligand>
</feature>
<evidence type="ECO:0000256" key="2">
    <source>
        <dbReference type="ARBA" id="ARBA00000909"/>
    </source>
</evidence>
<dbReference type="InterPro" id="IPR029056">
    <property type="entry name" value="Ribokinase-like"/>
</dbReference>
<feature type="binding site" evidence="17">
    <location>
        <position position="406"/>
    </location>
    <ligand>
        <name>(6S)-NADPHX</name>
        <dbReference type="ChEBI" id="CHEBI:64076"/>
    </ligand>
</feature>
<dbReference type="HAMAP" id="MF_01966">
    <property type="entry name" value="NADHX_epimerase"/>
    <property type="match status" value="1"/>
</dbReference>
<feature type="binding site" evidence="17">
    <location>
        <begin position="457"/>
        <end position="461"/>
    </location>
    <ligand>
        <name>AMP</name>
        <dbReference type="ChEBI" id="CHEBI:456215"/>
    </ligand>
</feature>
<evidence type="ECO:0000256" key="10">
    <source>
        <dbReference type="ARBA" id="ARBA00023027"/>
    </source>
</evidence>
<evidence type="ECO:0000256" key="15">
    <source>
        <dbReference type="ARBA" id="ARBA00048238"/>
    </source>
</evidence>
<comment type="catalytic activity">
    <reaction evidence="15 17 19">
        <text>(6S)-NADHX + ADP = AMP + phosphate + NADH + H(+)</text>
        <dbReference type="Rhea" id="RHEA:32223"/>
        <dbReference type="ChEBI" id="CHEBI:15378"/>
        <dbReference type="ChEBI" id="CHEBI:43474"/>
        <dbReference type="ChEBI" id="CHEBI:57945"/>
        <dbReference type="ChEBI" id="CHEBI:64074"/>
        <dbReference type="ChEBI" id="CHEBI:456215"/>
        <dbReference type="ChEBI" id="CHEBI:456216"/>
        <dbReference type="EC" id="4.2.1.136"/>
    </reaction>
</comment>
<evidence type="ECO:0000256" key="18">
    <source>
        <dbReference type="HAMAP-Rule" id="MF_01966"/>
    </source>
</evidence>
<keyword evidence="9 18" id="KW-0630">Potassium</keyword>
<dbReference type="HAMAP" id="MF_01965">
    <property type="entry name" value="NADHX_dehydratase"/>
    <property type="match status" value="1"/>
</dbReference>
<reference evidence="22" key="2">
    <citation type="journal article" date="2021" name="PeerJ">
        <title>Extensive microbial diversity within the chicken gut microbiome revealed by metagenomics and culture.</title>
        <authorList>
            <person name="Gilroy R."/>
            <person name="Ravi A."/>
            <person name="Getino M."/>
            <person name="Pursley I."/>
            <person name="Horton D.L."/>
            <person name="Alikhan N.F."/>
            <person name="Baker D."/>
            <person name="Gharbi K."/>
            <person name="Hall N."/>
            <person name="Watson M."/>
            <person name="Adriaenssens E.M."/>
            <person name="Foster-Nyarko E."/>
            <person name="Jarju S."/>
            <person name="Secka A."/>
            <person name="Antonio M."/>
            <person name="Oren A."/>
            <person name="Chaudhuri R.R."/>
            <person name="La Ragione R."/>
            <person name="Hildebrand F."/>
            <person name="Pallen M.J."/>
        </authorList>
    </citation>
    <scope>NUCLEOTIDE SEQUENCE</scope>
    <source>
        <strain evidence="22">B3-1481</strain>
    </source>
</reference>
<dbReference type="AlphaFoldDB" id="A0A9D9IW16"/>
<evidence type="ECO:0000256" key="13">
    <source>
        <dbReference type="ARBA" id="ARBA00023268"/>
    </source>
</evidence>
<dbReference type="GO" id="GO:0110051">
    <property type="term" value="P:metabolite repair"/>
    <property type="evidence" value="ECO:0007669"/>
    <property type="project" value="TreeGrafter"/>
</dbReference>
<dbReference type="InterPro" id="IPR036652">
    <property type="entry name" value="YjeF_N_dom_sf"/>
</dbReference>
<comment type="function">
    <text evidence="18">Catalyzes the epimerization of the S- and R-forms of NAD(P)HX, a damaged form of NAD(P)H that is a result of enzymatic or heat-dependent hydration. This is a prerequisite for the S-specific NAD(P)H-hydrate dehydratase to allow the repair of both epimers of NAD(P)HX.</text>
</comment>
<keyword evidence="6 17" id="KW-0547">Nucleotide-binding</keyword>
<keyword evidence="5 18" id="KW-0479">Metal-binding</keyword>
<dbReference type="GO" id="GO:0005524">
    <property type="term" value="F:ATP binding"/>
    <property type="evidence" value="ECO:0007669"/>
    <property type="project" value="UniProtKB-UniRule"/>
</dbReference>
<feature type="binding site" evidence="18">
    <location>
        <position position="67"/>
    </location>
    <ligand>
        <name>K(+)</name>
        <dbReference type="ChEBI" id="CHEBI:29103"/>
    </ligand>
</feature>